<sequence length="444" mass="47285">MPHSAPSWYLYVAVTAARCAAPFDWRIVQPRANYSAHISTRPQSEHVTVKCRSSGSITLHIHHPLTTTRSAHAPIIIYLPPGPVLISSSASGTVPDASIASTLSSATSATVVQLNYRLSSAHQYPTPIHDVLIGYDWIVRHLAPSWVSRHGATNREKVLKIGVCGSLVGGSLATMLALTECRLGGSRIVAAAVSEPVVDWVFPSPARGVVDTDTEDDEPGPGLRKQRKAKLAPSHVQHANSPVLPTSTLLAARDRFFRNQDAYLDPFASPLLFFRTPGVAPAPVLTSFSPSSASSSSSGEEAEVAAPPPRKSPRVYPPTGSGLQLPNMRVSVGEESVLRDQGVEFVKYMRRAVVRESERNGGGKGGGGKEYLEDLSRDRGIGGGLGEEVGRDDGAAKAEAEAEAEKRVLLQTVPGVGLLAGSGEDESWRRGVDDVGVWFRGVMG</sequence>
<organism evidence="1 2">
    <name type="scientific">Coniosporium tulheliwenetii</name>
    <dbReference type="NCBI Taxonomy" id="3383036"/>
    <lineage>
        <taxon>Eukaryota</taxon>
        <taxon>Fungi</taxon>
        <taxon>Dikarya</taxon>
        <taxon>Ascomycota</taxon>
        <taxon>Pezizomycotina</taxon>
        <taxon>Dothideomycetes</taxon>
        <taxon>Dothideomycetes incertae sedis</taxon>
        <taxon>Coniosporium</taxon>
    </lineage>
</organism>
<evidence type="ECO:0000313" key="2">
    <source>
        <dbReference type="Proteomes" id="UP001172680"/>
    </source>
</evidence>
<gene>
    <name evidence="1" type="ORF">H2199_005954</name>
</gene>
<proteinExistence type="predicted"/>
<evidence type="ECO:0000313" key="1">
    <source>
        <dbReference type="EMBL" id="KAJ9640415.1"/>
    </source>
</evidence>
<dbReference type="Proteomes" id="UP001172680">
    <property type="component" value="Unassembled WGS sequence"/>
</dbReference>
<accession>A0ACC2YYJ6</accession>
<reference evidence="1" key="1">
    <citation type="submission" date="2022-10" db="EMBL/GenBank/DDBJ databases">
        <title>Culturing micro-colonial fungi from biological soil crusts in the Mojave desert and describing Neophaeococcomyces mojavensis, and introducing the new genera and species Taxawa tesnikishii.</title>
        <authorList>
            <person name="Kurbessoian T."/>
            <person name="Stajich J.E."/>
        </authorList>
    </citation>
    <scope>NUCLEOTIDE SEQUENCE</scope>
    <source>
        <strain evidence="1">JES_115</strain>
    </source>
</reference>
<comment type="caution">
    <text evidence="1">The sequence shown here is derived from an EMBL/GenBank/DDBJ whole genome shotgun (WGS) entry which is preliminary data.</text>
</comment>
<dbReference type="EMBL" id="JAPDRP010000017">
    <property type="protein sequence ID" value="KAJ9640415.1"/>
    <property type="molecule type" value="Genomic_DNA"/>
</dbReference>
<keyword evidence="2" id="KW-1185">Reference proteome</keyword>
<name>A0ACC2YYJ6_9PEZI</name>
<protein>
    <submittedName>
        <fullName evidence="1">Uncharacterized protein</fullName>
    </submittedName>
</protein>